<evidence type="ECO:0000313" key="2">
    <source>
        <dbReference type="EMBL" id="KMQ88115.1"/>
    </source>
</evidence>
<name>A0A0J7N610_LASNI</name>
<dbReference type="InterPro" id="IPR006578">
    <property type="entry name" value="MADF-dom"/>
</dbReference>
<dbReference type="PANTHER" id="PTHR12243">
    <property type="entry name" value="MADF DOMAIN TRANSCRIPTION FACTOR"/>
    <property type="match status" value="1"/>
</dbReference>
<keyword evidence="3" id="KW-1185">Reference proteome</keyword>
<feature type="domain" description="MADF" evidence="1">
    <location>
        <begin position="52"/>
        <end position="149"/>
    </location>
</feature>
<evidence type="ECO:0000259" key="1">
    <source>
        <dbReference type="PROSITE" id="PS51029"/>
    </source>
</evidence>
<dbReference type="PANTHER" id="PTHR12243:SF67">
    <property type="entry name" value="COREPRESSOR OF PANGOLIN, ISOFORM A-RELATED"/>
    <property type="match status" value="1"/>
</dbReference>
<dbReference type="AlphaFoldDB" id="A0A0J7N610"/>
<reference evidence="2 3" key="1">
    <citation type="submission" date="2015-04" db="EMBL/GenBank/DDBJ databases">
        <title>Lasius niger genome sequencing.</title>
        <authorList>
            <person name="Konorov E.A."/>
            <person name="Nikitin M.A."/>
            <person name="Kirill M.V."/>
            <person name="Chang P."/>
        </authorList>
    </citation>
    <scope>NUCLEOTIDE SEQUENCE [LARGE SCALE GENOMIC DNA]</scope>
    <source>
        <tissue evidence="2">Whole</tissue>
    </source>
</reference>
<evidence type="ECO:0000313" key="3">
    <source>
        <dbReference type="Proteomes" id="UP000036403"/>
    </source>
</evidence>
<protein>
    <recommendedName>
        <fullName evidence="1">MADF domain-containing protein</fullName>
    </recommendedName>
</protein>
<accession>A0A0J7N610</accession>
<dbReference type="Pfam" id="PF10545">
    <property type="entry name" value="MADF_DNA_bdg"/>
    <property type="match status" value="1"/>
</dbReference>
<dbReference type="SMART" id="SM00595">
    <property type="entry name" value="MADF"/>
    <property type="match status" value="1"/>
</dbReference>
<organism evidence="2 3">
    <name type="scientific">Lasius niger</name>
    <name type="common">Black garden ant</name>
    <dbReference type="NCBI Taxonomy" id="67767"/>
    <lineage>
        <taxon>Eukaryota</taxon>
        <taxon>Metazoa</taxon>
        <taxon>Ecdysozoa</taxon>
        <taxon>Arthropoda</taxon>
        <taxon>Hexapoda</taxon>
        <taxon>Insecta</taxon>
        <taxon>Pterygota</taxon>
        <taxon>Neoptera</taxon>
        <taxon>Endopterygota</taxon>
        <taxon>Hymenoptera</taxon>
        <taxon>Apocrita</taxon>
        <taxon>Aculeata</taxon>
        <taxon>Formicoidea</taxon>
        <taxon>Formicidae</taxon>
        <taxon>Formicinae</taxon>
        <taxon>Lasius</taxon>
        <taxon>Lasius</taxon>
    </lineage>
</organism>
<dbReference type="InterPro" id="IPR039353">
    <property type="entry name" value="TF_Adf1"/>
</dbReference>
<dbReference type="OrthoDB" id="7554030at2759"/>
<dbReference type="PaxDb" id="67767-A0A0J7N610"/>
<gene>
    <name evidence="2" type="ORF">RF55_12456</name>
</gene>
<comment type="caution">
    <text evidence="2">The sequence shown here is derived from an EMBL/GenBank/DDBJ whole genome shotgun (WGS) entry which is preliminary data.</text>
</comment>
<dbReference type="EMBL" id="LBMM01009478">
    <property type="protein sequence ID" value="KMQ88115.1"/>
    <property type="molecule type" value="Genomic_DNA"/>
</dbReference>
<proteinExistence type="predicted"/>
<dbReference type="Proteomes" id="UP000036403">
    <property type="component" value="Unassembled WGS sequence"/>
</dbReference>
<dbReference type="PROSITE" id="PS51029">
    <property type="entry name" value="MADF"/>
    <property type="match status" value="1"/>
</dbReference>
<sequence>MITTFLVVAGNCQLANSSCQSEENEKNMGSKKFKVPSKRKVFKKLSLEEEEQLILAVQQRKPLWDISQPLDQRSRETRKRLWQEVANELNDILDAAAVQVKFKSLRDTYRKIVQSEQYLRSGSGRNDENEDRHKWKHYDIMEFLRDISLSKDASKLIKYFYEYKKAKTQYQFH</sequence>